<reference evidence="2" key="1">
    <citation type="submission" date="2020-10" db="EMBL/GenBank/DDBJ databases">
        <title>Chromosome-scale genome assembly of the Allis shad, Alosa alosa.</title>
        <authorList>
            <person name="Margot Z."/>
            <person name="Christophe K."/>
            <person name="Cabau C."/>
            <person name="Louis A."/>
            <person name="Berthelot C."/>
            <person name="Parey E."/>
            <person name="Roest Crollius H."/>
            <person name="Montfort J."/>
            <person name="Robinson-Rechavi M."/>
            <person name="Bucao C."/>
            <person name="Bouchez O."/>
            <person name="Gislard M."/>
            <person name="Lluch J."/>
            <person name="Milhes M."/>
            <person name="Lampietro C."/>
            <person name="Lopez Roques C."/>
            <person name="Donnadieu C."/>
            <person name="Braasch I."/>
            <person name="Desvignes T."/>
            <person name="Postlethwait J."/>
            <person name="Bobe J."/>
            <person name="Guiguen Y."/>
        </authorList>
    </citation>
    <scope>NUCLEOTIDE SEQUENCE</scope>
    <source>
        <strain evidence="2">M-15738</strain>
        <tissue evidence="2">Blood</tissue>
    </source>
</reference>
<feature type="region of interest" description="Disordered" evidence="1">
    <location>
        <begin position="1"/>
        <end position="62"/>
    </location>
</feature>
<accession>A0AAV6GWR8</accession>
<name>A0AAV6GWR8_9TELE</name>
<evidence type="ECO:0000313" key="2">
    <source>
        <dbReference type="EMBL" id="KAG5278266.1"/>
    </source>
</evidence>
<dbReference type="Proteomes" id="UP000823561">
    <property type="component" value="Chromosome 7"/>
</dbReference>
<comment type="caution">
    <text evidence="2">The sequence shown here is derived from an EMBL/GenBank/DDBJ whole genome shotgun (WGS) entry which is preliminary data.</text>
</comment>
<protein>
    <submittedName>
        <fullName evidence="2">Uncharacterized protein</fullName>
    </submittedName>
</protein>
<proteinExistence type="predicted"/>
<evidence type="ECO:0000256" key="1">
    <source>
        <dbReference type="SAM" id="MobiDB-lite"/>
    </source>
</evidence>
<organism evidence="2 3">
    <name type="scientific">Alosa alosa</name>
    <name type="common">allis shad</name>
    <dbReference type="NCBI Taxonomy" id="278164"/>
    <lineage>
        <taxon>Eukaryota</taxon>
        <taxon>Metazoa</taxon>
        <taxon>Chordata</taxon>
        <taxon>Craniata</taxon>
        <taxon>Vertebrata</taxon>
        <taxon>Euteleostomi</taxon>
        <taxon>Actinopterygii</taxon>
        <taxon>Neopterygii</taxon>
        <taxon>Teleostei</taxon>
        <taxon>Clupei</taxon>
        <taxon>Clupeiformes</taxon>
        <taxon>Clupeoidei</taxon>
        <taxon>Clupeidae</taxon>
        <taxon>Alosa</taxon>
    </lineage>
</organism>
<sequence>MATKRLKCTDTTRRDRNDDGGGSPPKEVGAANRTVSSGEAETPRAAARGTVAETPRAAETDT</sequence>
<keyword evidence="3" id="KW-1185">Reference proteome</keyword>
<feature type="compositionally biased region" description="Basic and acidic residues" evidence="1">
    <location>
        <begin position="7"/>
        <end position="19"/>
    </location>
</feature>
<gene>
    <name evidence="2" type="ORF">AALO_G00097060</name>
</gene>
<dbReference type="EMBL" id="JADWDJ010000007">
    <property type="protein sequence ID" value="KAG5278266.1"/>
    <property type="molecule type" value="Genomic_DNA"/>
</dbReference>
<evidence type="ECO:0000313" key="3">
    <source>
        <dbReference type="Proteomes" id="UP000823561"/>
    </source>
</evidence>
<dbReference type="AlphaFoldDB" id="A0AAV6GWR8"/>